<dbReference type="InterPro" id="IPR012338">
    <property type="entry name" value="Beta-lactam/transpept-like"/>
</dbReference>
<name>A0ABX2ZKJ9_9BACI</name>
<evidence type="ECO:0000256" key="2">
    <source>
        <dbReference type="ARBA" id="ARBA00004752"/>
    </source>
</evidence>
<dbReference type="PANTHER" id="PTHR30627">
    <property type="entry name" value="PEPTIDOGLYCAN D,D-TRANSPEPTIDASE"/>
    <property type="match status" value="1"/>
</dbReference>
<evidence type="ECO:0000256" key="7">
    <source>
        <dbReference type="SAM" id="Phobius"/>
    </source>
</evidence>
<dbReference type="EC" id="3.4.16.4" evidence="4"/>
<gene>
    <name evidence="9" type="ORF">BED47_15640</name>
</gene>
<dbReference type="PANTHER" id="PTHR30627:SF1">
    <property type="entry name" value="PEPTIDOGLYCAN D,D-TRANSPEPTIDASE FTSI"/>
    <property type="match status" value="1"/>
</dbReference>
<comment type="catalytic activity">
    <reaction evidence="6">
        <text>Preferential cleavage: (Ac)2-L-Lys-D-Ala-|-D-Ala. Also transpeptidation of peptidyl-alanyl moieties that are N-acyl substituents of D-alanine.</text>
        <dbReference type="EC" id="3.4.16.4"/>
    </reaction>
</comment>
<evidence type="ECO:0000313" key="10">
    <source>
        <dbReference type="Proteomes" id="UP000094580"/>
    </source>
</evidence>
<dbReference type="NCBIfam" id="TIGR02214">
    <property type="entry name" value="spoVD_pbp"/>
    <property type="match status" value="1"/>
</dbReference>
<dbReference type="EMBL" id="MDKC01000037">
    <property type="protein sequence ID" value="ODG89839.1"/>
    <property type="molecule type" value="Genomic_DNA"/>
</dbReference>
<dbReference type="RefSeq" id="WP_069035595.1">
    <property type="nucleotide sequence ID" value="NZ_MDKC01000037.1"/>
</dbReference>
<comment type="similarity">
    <text evidence="3">Belongs to the transpeptidase family.</text>
</comment>
<accession>A0ABX2ZKJ9</accession>
<evidence type="ECO:0000259" key="8">
    <source>
        <dbReference type="PROSITE" id="PS51178"/>
    </source>
</evidence>
<dbReference type="InterPro" id="IPR011927">
    <property type="entry name" value="SpoVD_pbp"/>
</dbReference>
<evidence type="ECO:0000256" key="6">
    <source>
        <dbReference type="ARBA" id="ARBA00034000"/>
    </source>
</evidence>
<organism evidence="9 10">
    <name type="scientific">Gottfriedia luciferensis</name>
    <dbReference type="NCBI Taxonomy" id="178774"/>
    <lineage>
        <taxon>Bacteria</taxon>
        <taxon>Bacillati</taxon>
        <taxon>Bacillota</taxon>
        <taxon>Bacilli</taxon>
        <taxon>Bacillales</taxon>
        <taxon>Bacillaceae</taxon>
        <taxon>Gottfriedia</taxon>
    </lineage>
</organism>
<dbReference type="Pfam" id="PF00905">
    <property type="entry name" value="Transpeptidase"/>
    <property type="match status" value="1"/>
</dbReference>
<evidence type="ECO:0000256" key="4">
    <source>
        <dbReference type="ARBA" id="ARBA00012448"/>
    </source>
</evidence>
<keyword evidence="5 7" id="KW-0472">Membrane</keyword>
<dbReference type="Pfam" id="PF03793">
    <property type="entry name" value="PASTA"/>
    <property type="match status" value="1"/>
</dbReference>
<dbReference type="Gene3D" id="3.90.1310.10">
    <property type="entry name" value="Penicillin-binding protein 2a (Domain 2)"/>
    <property type="match status" value="1"/>
</dbReference>
<dbReference type="Gene3D" id="3.30.450.330">
    <property type="match status" value="1"/>
</dbReference>
<dbReference type="Gene3D" id="3.40.710.10">
    <property type="entry name" value="DD-peptidase/beta-lactamase superfamily"/>
    <property type="match status" value="1"/>
</dbReference>
<comment type="subcellular location">
    <subcellularLocation>
        <location evidence="1">Membrane</location>
    </subcellularLocation>
</comment>
<comment type="pathway">
    <text evidence="2">Cell wall biogenesis; peptidoglycan biosynthesis.</text>
</comment>
<dbReference type="SMART" id="SM00740">
    <property type="entry name" value="PASTA"/>
    <property type="match status" value="1"/>
</dbReference>
<evidence type="ECO:0000256" key="3">
    <source>
        <dbReference type="ARBA" id="ARBA00007171"/>
    </source>
</evidence>
<keyword evidence="7" id="KW-0812">Transmembrane</keyword>
<sequence length="650" mass="71334">MRVSNVTVRKRLFFVFIGGLLIFSIIATRLGYVQFAMGDLLTERAKNSWSRDIPFEPKRGEILDRNGVALATNKSAPSVLVVPRQIKDPKEATEKLAPILKISEVKLYRILTKRSSMEHIRTEGIKITNEKAKQIRDLNIAGVYIAEDSKRYYPFGNYLSHVLGFAGIDNQGLNGLELYYDKQLSGEKGSVQFYSDAKGQRMPNIADDYIPPINGLNLKLTVDSRIQTILEREMNNATAQYNPDSMIGIAMNPNTGEILAMSSRPSFDPTNFKNVPPEVYNRNLPVWSNYEPGSTFKIITLAAALNEGLVDLNKDHFYDDGAAEVAGARLRCHKRGGHGSQTFLEVVQNSCNPGFVELGNRLGEDRLFNYIRNFGFGKKTGIDLQGEASGILFSMDRVGPVEAATTAFGQGVSVTPIQQVAAVSAAINGGILYQPYIAKEFVDPVTNEVVSRKTPISKRRVISPDTSKKVRLALESVVAQGTGKGAFVEGYRVGGKTGTAQKVKDGRYDDSSFIVSFVGFAPADDPQIVVYIAVDNPKGTVQFGGVVAAPIVGNIIRDSMQVLGVPPRKNQIPKKFVYGDTPTYEVPNLIGLEKKDLQPLLDTFTIEYSGSGNIVVDQAPKAGVKLKEGSKIRIYLGTKEETKSKTKDKK</sequence>
<reference evidence="9 10" key="1">
    <citation type="submission" date="2016-07" db="EMBL/GenBank/DDBJ databases">
        <authorList>
            <person name="Townsley L."/>
            <person name="Shank E.A."/>
        </authorList>
    </citation>
    <scope>NUCLEOTIDE SEQUENCE [LARGE SCALE GENOMIC DNA]</scope>
    <source>
        <strain evidence="9 10">CH01</strain>
    </source>
</reference>
<dbReference type="Pfam" id="PF03717">
    <property type="entry name" value="PBP_dimer"/>
    <property type="match status" value="1"/>
</dbReference>
<dbReference type="InterPro" id="IPR050515">
    <property type="entry name" value="Beta-lactam/transpept"/>
</dbReference>
<dbReference type="SUPFAM" id="SSF56601">
    <property type="entry name" value="beta-lactamase/transpeptidase-like"/>
    <property type="match status" value="1"/>
</dbReference>
<proteinExistence type="inferred from homology"/>
<dbReference type="InterPro" id="IPR036138">
    <property type="entry name" value="PBP_dimer_sf"/>
</dbReference>
<evidence type="ECO:0000256" key="5">
    <source>
        <dbReference type="ARBA" id="ARBA00023136"/>
    </source>
</evidence>
<comment type="caution">
    <text evidence="9">The sequence shown here is derived from an EMBL/GenBank/DDBJ whole genome shotgun (WGS) entry which is preliminary data.</text>
</comment>
<keyword evidence="7" id="KW-1133">Transmembrane helix</keyword>
<dbReference type="SUPFAM" id="SSF56519">
    <property type="entry name" value="Penicillin binding protein dimerisation domain"/>
    <property type="match status" value="1"/>
</dbReference>
<dbReference type="Proteomes" id="UP000094580">
    <property type="component" value="Unassembled WGS sequence"/>
</dbReference>
<evidence type="ECO:0000313" key="9">
    <source>
        <dbReference type="EMBL" id="ODG89839.1"/>
    </source>
</evidence>
<dbReference type="InterPro" id="IPR005543">
    <property type="entry name" value="PASTA_dom"/>
</dbReference>
<dbReference type="InterPro" id="IPR005311">
    <property type="entry name" value="PBP_dimer"/>
</dbReference>
<dbReference type="SUPFAM" id="SSF54184">
    <property type="entry name" value="Penicillin-binding protein 2x (pbp-2x), c-terminal domain"/>
    <property type="match status" value="1"/>
</dbReference>
<dbReference type="InterPro" id="IPR001460">
    <property type="entry name" value="PCN-bd_Tpept"/>
</dbReference>
<evidence type="ECO:0000256" key="1">
    <source>
        <dbReference type="ARBA" id="ARBA00004370"/>
    </source>
</evidence>
<feature type="transmembrane region" description="Helical" evidence="7">
    <location>
        <begin position="12"/>
        <end position="32"/>
    </location>
</feature>
<dbReference type="PROSITE" id="PS51178">
    <property type="entry name" value="PASTA"/>
    <property type="match status" value="1"/>
</dbReference>
<dbReference type="CDD" id="cd06573">
    <property type="entry name" value="PASTA"/>
    <property type="match status" value="1"/>
</dbReference>
<keyword evidence="10" id="KW-1185">Reference proteome</keyword>
<protein>
    <recommendedName>
        <fullName evidence="4">serine-type D-Ala-D-Ala carboxypeptidase</fullName>
        <ecNumber evidence="4">3.4.16.4</ecNumber>
    </recommendedName>
</protein>
<feature type="domain" description="PASTA" evidence="8">
    <location>
        <begin position="580"/>
        <end position="638"/>
    </location>
</feature>